<dbReference type="KEGG" id="hcr:X271_00244"/>
<evidence type="ECO:0000313" key="2">
    <source>
        <dbReference type="Proteomes" id="UP000019450"/>
    </source>
</evidence>
<accession>W8GSD7</accession>
<dbReference type="EMBL" id="CP006932">
    <property type="protein sequence ID" value="AHK22350.1"/>
    <property type="molecule type" value="Genomic_DNA"/>
</dbReference>
<name>W8GSD7_9MOLU</name>
<gene>
    <name evidence="1" type="ORF">X271_00244</name>
</gene>
<dbReference type="STRING" id="1427984.X271_00244"/>
<protein>
    <submittedName>
        <fullName evidence="1">Uncharacterized protein</fullName>
    </submittedName>
</protein>
<dbReference type="AlphaFoldDB" id="W8GSD7"/>
<evidence type="ECO:0000313" key="1">
    <source>
        <dbReference type="EMBL" id="AHK22350.1"/>
    </source>
</evidence>
<dbReference type="HOGENOM" id="CLU_3165892_0_0_14"/>
<dbReference type="Proteomes" id="UP000019450">
    <property type="component" value="Chromosome"/>
</dbReference>
<keyword evidence="2" id="KW-1185">Reference proteome</keyword>
<proteinExistence type="predicted"/>
<organism evidence="1 2">
    <name type="scientific">Candidatus Hepatoplasma crinochetorum Av</name>
    <dbReference type="NCBI Taxonomy" id="1427984"/>
    <lineage>
        <taxon>Bacteria</taxon>
        <taxon>Bacillati</taxon>
        <taxon>Mycoplasmatota</taxon>
        <taxon>Mollicutes</taxon>
        <taxon>Candidatus Hepatoplasmataceae</taxon>
        <taxon>Candidatus Hepatoplasma</taxon>
    </lineage>
</organism>
<sequence>MWEIQQINLNEGDNIGLNFADLIIGTYTIEIYDDKNIVTKIEDIIIS</sequence>
<dbReference type="RefSeq" id="WP_158380601.1">
    <property type="nucleotide sequence ID" value="NZ_CP006932.1"/>
</dbReference>
<reference evidence="1 2" key="1">
    <citation type="journal article" date="2014" name="Genome Biol. Evol.">
        <title>Phylogenomics of "Candidatus Hepatoplasma crinochetorum," a Lineage of Mollicutes Associated with Noninsect Arthropods.</title>
        <authorList>
            <person name="Leclercq S."/>
            <person name="Dittmer J."/>
            <person name="Bouchon D."/>
            <person name="Cordaux R."/>
        </authorList>
    </citation>
    <scope>NUCLEOTIDE SEQUENCE [LARGE SCALE GENOMIC DNA]</scope>
    <source>
        <strain evidence="1 2">Av</strain>
    </source>
</reference>